<dbReference type="RefSeq" id="WP_198684345.1">
    <property type="nucleotide sequence ID" value="NZ_JAEIJD010000001.1"/>
</dbReference>
<comment type="caution">
    <text evidence="1">The sequence shown here is derived from an EMBL/GenBank/DDBJ whole genome shotgun (WGS) entry which is preliminary data.</text>
</comment>
<gene>
    <name evidence="1" type="ORF">JAO82_00330</name>
</gene>
<keyword evidence="2" id="KW-1185">Reference proteome</keyword>
<evidence type="ECO:0000313" key="2">
    <source>
        <dbReference type="Proteomes" id="UP000613255"/>
    </source>
</evidence>
<evidence type="ECO:0000313" key="1">
    <source>
        <dbReference type="EMBL" id="MBI6628314.1"/>
    </source>
</evidence>
<dbReference type="EMBL" id="JAEIJD010000001">
    <property type="protein sequence ID" value="MBI6628314.1"/>
    <property type="molecule type" value="Genomic_DNA"/>
</dbReference>
<accession>A0A934HRJ1</accession>
<protein>
    <submittedName>
        <fullName evidence="1">Uncharacterized protein</fullName>
    </submittedName>
</protein>
<name>A0A934HRJ1_9RHOB</name>
<proteinExistence type="predicted"/>
<organism evidence="1 2">
    <name type="scientific">Pontibaca salina</name>
    <dbReference type="NCBI Taxonomy" id="2795731"/>
    <lineage>
        <taxon>Bacteria</taxon>
        <taxon>Pseudomonadati</taxon>
        <taxon>Pseudomonadota</taxon>
        <taxon>Alphaproteobacteria</taxon>
        <taxon>Rhodobacterales</taxon>
        <taxon>Roseobacteraceae</taxon>
        <taxon>Pontibaca</taxon>
    </lineage>
</organism>
<sequence length="141" mass="15305">MNHGFYHPERGYWQTITTPTPEQIAALPEGTVTVPLKPGADYDWDGTQWVHTPPDPVEALEQERAGMVASRFQAKAALSAAGLLDATEQAIAAADDFTKLAWGEAVEFRRNSPTIAALAAALELTPEQVDDLFRAAMQIEA</sequence>
<dbReference type="AlphaFoldDB" id="A0A934HRJ1"/>
<reference evidence="1" key="1">
    <citation type="submission" date="2020-12" db="EMBL/GenBank/DDBJ databases">
        <title>Pontibaca salina gen. nov., sp. nov., isolated from marine sediment.</title>
        <authorList>
            <person name="Bo J."/>
            <person name="Wang S."/>
            <person name="Song X."/>
            <person name="Du Z."/>
        </authorList>
    </citation>
    <scope>NUCLEOTIDE SEQUENCE</scope>
    <source>
        <strain evidence="1">S1109L</strain>
    </source>
</reference>
<dbReference type="Proteomes" id="UP000613255">
    <property type="component" value="Unassembled WGS sequence"/>
</dbReference>